<comment type="caution">
    <text evidence="2">The sequence shown here is derived from an EMBL/GenBank/DDBJ whole genome shotgun (WGS) entry which is preliminary data.</text>
</comment>
<dbReference type="EMBL" id="JAAAMJ010000021">
    <property type="protein sequence ID" value="NDV88883.1"/>
    <property type="molecule type" value="Genomic_DNA"/>
</dbReference>
<protein>
    <recommendedName>
        <fullName evidence="4">Glycine zipper 2TM domain-containing protein</fullName>
    </recommendedName>
</protein>
<evidence type="ECO:0008006" key="4">
    <source>
        <dbReference type="Google" id="ProtNLM"/>
    </source>
</evidence>
<evidence type="ECO:0000256" key="1">
    <source>
        <dbReference type="SAM" id="SignalP"/>
    </source>
</evidence>
<gene>
    <name evidence="2" type="ORF">GTW51_19540</name>
</gene>
<proteinExistence type="predicted"/>
<evidence type="ECO:0000313" key="2">
    <source>
        <dbReference type="EMBL" id="NDV88883.1"/>
    </source>
</evidence>
<sequence length="69" mass="6240">MVIRSAVITLVAATLVVSAGCSRTQRTVAGAGIGGVSGALIGDAVAGTGGAVVGGVGGAVAGGAIGRNY</sequence>
<dbReference type="RefSeq" id="WP_163045730.1">
    <property type="nucleotide sequence ID" value="NZ_JAAAMJ010000021.1"/>
</dbReference>
<evidence type="ECO:0000313" key="3">
    <source>
        <dbReference type="Proteomes" id="UP000476332"/>
    </source>
</evidence>
<keyword evidence="1" id="KW-0732">Signal</keyword>
<feature type="signal peptide" evidence="1">
    <location>
        <begin position="1"/>
        <end position="19"/>
    </location>
</feature>
<dbReference type="PROSITE" id="PS51257">
    <property type="entry name" value="PROKAR_LIPOPROTEIN"/>
    <property type="match status" value="1"/>
</dbReference>
<feature type="chain" id="PRO_5026750982" description="Glycine zipper 2TM domain-containing protein" evidence="1">
    <location>
        <begin position="20"/>
        <end position="69"/>
    </location>
</feature>
<reference evidence="2 3" key="1">
    <citation type="submission" date="2020-01" db="EMBL/GenBank/DDBJ databases">
        <title>Genomes of bacteria type strains.</title>
        <authorList>
            <person name="Chen J."/>
            <person name="Zhu S."/>
            <person name="Chen J."/>
        </authorList>
    </citation>
    <scope>NUCLEOTIDE SEQUENCE [LARGE SCALE GENOMIC DNA]</scope>
    <source>
        <strain evidence="2 3">KCTC 52919</strain>
    </source>
</reference>
<keyword evidence="3" id="KW-1185">Reference proteome</keyword>
<accession>A0A6L9MM28</accession>
<organism evidence="2 3">
    <name type="scientific">Aurantimonas aggregata</name>
    <dbReference type="NCBI Taxonomy" id="2047720"/>
    <lineage>
        <taxon>Bacteria</taxon>
        <taxon>Pseudomonadati</taxon>
        <taxon>Pseudomonadota</taxon>
        <taxon>Alphaproteobacteria</taxon>
        <taxon>Hyphomicrobiales</taxon>
        <taxon>Aurantimonadaceae</taxon>
        <taxon>Aurantimonas</taxon>
    </lineage>
</organism>
<dbReference type="Proteomes" id="UP000476332">
    <property type="component" value="Unassembled WGS sequence"/>
</dbReference>
<dbReference type="AlphaFoldDB" id="A0A6L9MM28"/>
<name>A0A6L9MM28_9HYPH</name>